<sequence length="76" mass="8834">MWTNVVTQQASLLAPQENLGMHPWTEWWNPWNTKDRQVLVQPPVGATRGIHGKNRYWPTLVCALGVHTWTNWNKSV</sequence>
<gene>
    <name evidence="1" type="ORF">PGTUg99_031072</name>
</gene>
<proteinExistence type="predicted"/>
<protein>
    <submittedName>
        <fullName evidence="1">Uncharacterized protein</fullName>
    </submittedName>
</protein>
<organism evidence="1 2">
    <name type="scientific">Puccinia graminis f. sp. tritici</name>
    <dbReference type="NCBI Taxonomy" id="56615"/>
    <lineage>
        <taxon>Eukaryota</taxon>
        <taxon>Fungi</taxon>
        <taxon>Dikarya</taxon>
        <taxon>Basidiomycota</taxon>
        <taxon>Pucciniomycotina</taxon>
        <taxon>Pucciniomycetes</taxon>
        <taxon>Pucciniales</taxon>
        <taxon>Pucciniaceae</taxon>
        <taxon>Puccinia</taxon>
    </lineage>
</organism>
<evidence type="ECO:0000313" key="1">
    <source>
        <dbReference type="EMBL" id="KAA1068273.1"/>
    </source>
</evidence>
<dbReference type="EMBL" id="VDEP01000506">
    <property type="protein sequence ID" value="KAA1068273.1"/>
    <property type="molecule type" value="Genomic_DNA"/>
</dbReference>
<evidence type="ECO:0000313" key="2">
    <source>
        <dbReference type="Proteomes" id="UP000325313"/>
    </source>
</evidence>
<name>A0A5B0LWN4_PUCGR</name>
<accession>A0A5B0LWN4</accession>
<dbReference type="Proteomes" id="UP000325313">
    <property type="component" value="Unassembled WGS sequence"/>
</dbReference>
<dbReference type="AlphaFoldDB" id="A0A5B0LWN4"/>
<comment type="caution">
    <text evidence="1">The sequence shown here is derived from an EMBL/GenBank/DDBJ whole genome shotgun (WGS) entry which is preliminary data.</text>
</comment>
<reference evidence="1 2" key="1">
    <citation type="submission" date="2019-05" db="EMBL/GenBank/DDBJ databases">
        <title>Emergence of the Ug99 lineage of the wheat stem rust pathogen through somatic hybridization.</title>
        <authorList>
            <person name="Li F."/>
            <person name="Upadhyaya N.M."/>
            <person name="Sperschneider J."/>
            <person name="Matny O."/>
            <person name="Nguyen-Phuc H."/>
            <person name="Mago R."/>
            <person name="Raley C."/>
            <person name="Miller M.E."/>
            <person name="Silverstein K.A.T."/>
            <person name="Henningsen E."/>
            <person name="Hirsch C.D."/>
            <person name="Visser B."/>
            <person name="Pretorius Z.A."/>
            <person name="Steffenson B.J."/>
            <person name="Schwessinger B."/>
            <person name="Dodds P.N."/>
            <person name="Figueroa M."/>
        </authorList>
    </citation>
    <scope>NUCLEOTIDE SEQUENCE [LARGE SCALE GENOMIC DNA]</scope>
    <source>
        <strain evidence="1 2">Ug99</strain>
    </source>
</reference>